<organism evidence="4 5">
    <name type="scientific">Pandoraea iniqua</name>
    <dbReference type="NCBI Taxonomy" id="2508288"/>
    <lineage>
        <taxon>Bacteria</taxon>
        <taxon>Pseudomonadati</taxon>
        <taxon>Pseudomonadota</taxon>
        <taxon>Betaproteobacteria</taxon>
        <taxon>Burkholderiales</taxon>
        <taxon>Burkholderiaceae</taxon>
        <taxon>Pandoraea</taxon>
    </lineage>
</organism>
<dbReference type="Gene3D" id="2.40.128.270">
    <property type="match status" value="1"/>
</dbReference>
<proteinExistence type="predicted"/>
<dbReference type="InterPro" id="IPR038670">
    <property type="entry name" value="HslJ-like_sf"/>
</dbReference>
<evidence type="ECO:0000313" key="5">
    <source>
        <dbReference type="Proteomes" id="UP000333828"/>
    </source>
</evidence>
<dbReference type="PANTHER" id="PTHR35535:SF2">
    <property type="entry name" value="DUF306 DOMAIN-CONTAINING PROTEIN"/>
    <property type="match status" value="1"/>
</dbReference>
<reference evidence="4 5" key="1">
    <citation type="submission" date="2019-08" db="EMBL/GenBank/DDBJ databases">
        <authorList>
            <person name="Peeters C."/>
        </authorList>
    </citation>
    <scope>NUCLEOTIDE SEQUENCE [LARGE SCALE GENOMIC DNA]</scope>
    <source>
        <strain evidence="4 5">LMG 31115</strain>
    </source>
</reference>
<feature type="transmembrane region" description="Helical" evidence="1">
    <location>
        <begin position="69"/>
        <end position="89"/>
    </location>
</feature>
<dbReference type="EMBL" id="CABPSI010000002">
    <property type="protein sequence ID" value="VVE01195.1"/>
    <property type="molecule type" value="Genomic_DNA"/>
</dbReference>
<keyword evidence="1" id="KW-1133">Transmembrane helix</keyword>
<evidence type="ECO:0000313" key="4">
    <source>
        <dbReference type="EMBL" id="VVE01195.1"/>
    </source>
</evidence>
<dbReference type="InterPro" id="IPR005184">
    <property type="entry name" value="DUF306_Meta_HslJ"/>
</dbReference>
<evidence type="ECO:0000256" key="1">
    <source>
        <dbReference type="SAM" id="Phobius"/>
    </source>
</evidence>
<dbReference type="InterPro" id="IPR025485">
    <property type="entry name" value="DUF4377"/>
</dbReference>
<keyword evidence="5" id="KW-1185">Reference proteome</keyword>
<sequence>MTHRHRLTLMPAQRVPVREGTDLDHYLSTSHGIHGTARASHLPRATLAPSLPSPSLRPFKIMTQRLPSFLPSSFASYLAMLLVPAAMLAGCAAPSGGGATSSASGNSNAAAAATTPADILGTWQLVRWEGADDIPSLPEGRVINLTFNDKGAFSGTGGCNRIFGQYTVGPANGQVSLKAPASTRMACPDSMAFEDRYLKTLPRVARFERRDTQLILSAPGGETLTYASQTLLNRPVAGAAGTSKTEDRVLDVDSQMADCVGVGPRKCLRVRTADDSGKAPWELWYAHIDGFDWKPGVEYRVKIHGEPVDNPPADASSMRWTLVEVIRQTPTR</sequence>
<dbReference type="Pfam" id="PF03724">
    <property type="entry name" value="META"/>
    <property type="match status" value="1"/>
</dbReference>
<name>A0A5E4UQM7_9BURK</name>
<dbReference type="AlphaFoldDB" id="A0A5E4UQM7"/>
<accession>A0A5E4UQM7</accession>
<protein>
    <submittedName>
        <fullName evidence="4">META domain-containing protein</fullName>
    </submittedName>
</protein>
<evidence type="ECO:0000259" key="3">
    <source>
        <dbReference type="Pfam" id="PF14302"/>
    </source>
</evidence>
<dbReference type="PANTHER" id="PTHR35535">
    <property type="entry name" value="HEAT SHOCK PROTEIN HSLJ"/>
    <property type="match status" value="1"/>
</dbReference>
<dbReference type="Pfam" id="PF14302">
    <property type="entry name" value="DUF4377"/>
    <property type="match status" value="1"/>
</dbReference>
<evidence type="ECO:0000259" key="2">
    <source>
        <dbReference type="Pfam" id="PF03724"/>
    </source>
</evidence>
<dbReference type="InterPro" id="IPR053147">
    <property type="entry name" value="Hsp_HslJ-like"/>
</dbReference>
<feature type="domain" description="DUF4377" evidence="3">
    <location>
        <begin position="252"/>
        <end position="328"/>
    </location>
</feature>
<gene>
    <name evidence="4" type="ORF">PIN31115_02114</name>
</gene>
<feature type="domain" description="DUF306" evidence="2">
    <location>
        <begin position="121"/>
        <end position="225"/>
    </location>
</feature>
<keyword evidence="1" id="KW-0472">Membrane</keyword>
<keyword evidence="1" id="KW-0812">Transmembrane</keyword>
<dbReference type="Proteomes" id="UP000333828">
    <property type="component" value="Unassembled WGS sequence"/>
</dbReference>